<organism evidence="2 3">
    <name type="scientific">Enhygromyxa salina</name>
    <dbReference type="NCBI Taxonomy" id="215803"/>
    <lineage>
        <taxon>Bacteria</taxon>
        <taxon>Pseudomonadati</taxon>
        <taxon>Myxococcota</taxon>
        <taxon>Polyangia</taxon>
        <taxon>Nannocystales</taxon>
        <taxon>Nannocystaceae</taxon>
        <taxon>Enhygromyxa</taxon>
    </lineage>
</organism>
<dbReference type="AlphaFoldDB" id="A0A2S9YGG8"/>
<accession>A0A2S9YGG8</accession>
<comment type="caution">
    <text evidence="2">The sequence shown here is derived from an EMBL/GenBank/DDBJ whole genome shotgun (WGS) entry which is preliminary data.</text>
</comment>
<protein>
    <submittedName>
        <fullName evidence="2">Uncharacterized protein</fullName>
    </submittedName>
</protein>
<dbReference type="Proteomes" id="UP000237968">
    <property type="component" value="Unassembled WGS sequence"/>
</dbReference>
<keyword evidence="3" id="KW-1185">Reference proteome</keyword>
<dbReference type="EMBL" id="PVNK01000062">
    <property type="protein sequence ID" value="PRQ04106.1"/>
    <property type="molecule type" value="Genomic_DNA"/>
</dbReference>
<evidence type="ECO:0000256" key="1">
    <source>
        <dbReference type="SAM" id="MobiDB-lite"/>
    </source>
</evidence>
<reference evidence="2 3" key="1">
    <citation type="submission" date="2018-03" db="EMBL/GenBank/DDBJ databases">
        <title>Draft Genome Sequences of the Obligatory Marine Myxobacteria Enhygromyxa salina SWB005.</title>
        <authorList>
            <person name="Poehlein A."/>
            <person name="Moghaddam J.A."/>
            <person name="Harms H."/>
            <person name="Alanjari M."/>
            <person name="Koenig G.M."/>
            <person name="Daniel R."/>
            <person name="Schaeberle T.F."/>
        </authorList>
    </citation>
    <scope>NUCLEOTIDE SEQUENCE [LARGE SCALE GENOMIC DNA]</scope>
    <source>
        <strain evidence="2 3">SWB005</strain>
    </source>
</reference>
<name>A0A2S9YGG8_9BACT</name>
<gene>
    <name evidence="2" type="ORF">ENSA5_10650</name>
</gene>
<evidence type="ECO:0000313" key="3">
    <source>
        <dbReference type="Proteomes" id="UP000237968"/>
    </source>
</evidence>
<sequence>MFAATRASFELLFGVELQLQGIVIWDVAPGAEVDALLADLTTRERDGADVIIGLVAQAQPPKFEATSWTGDKNGDYALVFADLAQRDRYYRNLLRALAGLLGAEPTTDAASKQLGSFMSDATPPAGSAPVLDPENRGKVIINKRRPMAQADPGPTPDDGSNPDVEEN</sequence>
<feature type="region of interest" description="Disordered" evidence="1">
    <location>
        <begin position="116"/>
        <end position="167"/>
    </location>
</feature>
<proteinExistence type="predicted"/>
<evidence type="ECO:0000313" key="2">
    <source>
        <dbReference type="EMBL" id="PRQ04106.1"/>
    </source>
</evidence>